<name>A0A0M4T2P3_9GAMM</name>
<dbReference type="STRING" id="45610.AOC03_07480"/>
<evidence type="ECO:0000313" key="2">
    <source>
        <dbReference type="Proteomes" id="UP000059847"/>
    </source>
</evidence>
<protein>
    <submittedName>
        <fullName evidence="1">Uncharacterized protein</fullName>
    </submittedName>
</protein>
<sequence length="236" mass="26888">MAYQAPQYEMFSDLNSRNKDGELITNDAAIIILKEKFGFTPQIIFSAIEKADQNFNMKTAVNCASGIARWGDIGENIALQLISNEIKFNRDQGQPTLTITNNNIQIIIMSSNHNLGNVDLPISSNCSKGIETKHKIDINKYRNMTGEKLETWVLYYPSRKHEIYQDDSPSLIYELARPMSYIEMDDGKIFPTDHDCRLMFSSDSESEVQSYMSEFADESVNEDSFEIGYKNASNEE</sequence>
<dbReference type="Proteomes" id="UP000059847">
    <property type="component" value="Chromosome"/>
</dbReference>
<dbReference type="AlphaFoldDB" id="A0A0M4T2P3"/>
<accession>A0A0M4T2P3</accession>
<dbReference type="RefSeq" id="WP_062534722.1">
    <property type="nucleotide sequence ID" value="NZ_CP012678.1"/>
</dbReference>
<proteinExistence type="predicted"/>
<dbReference type="OrthoDB" id="6678078at2"/>
<evidence type="ECO:0000313" key="1">
    <source>
        <dbReference type="EMBL" id="ALF59902.1"/>
    </source>
</evidence>
<gene>
    <name evidence="1" type="ORF">AOC03_07480</name>
</gene>
<keyword evidence="2" id="KW-1185">Reference proteome</keyword>
<dbReference type="EMBL" id="CP012678">
    <property type="protein sequence ID" value="ALF59902.1"/>
    <property type="molecule type" value="Genomic_DNA"/>
</dbReference>
<reference evidence="1 2" key="1">
    <citation type="submission" date="2015-09" db="EMBL/GenBank/DDBJ databases">
        <title>Complete genome of Psychrobacter urativorans R10.10B.</title>
        <authorList>
            <person name="See-Too W.S."/>
            <person name="Chan K.G."/>
        </authorList>
    </citation>
    <scope>NUCLEOTIDE SEQUENCE [LARGE SCALE GENOMIC DNA]</scope>
    <source>
        <strain evidence="1 2">R10.10B</strain>
    </source>
</reference>
<dbReference type="KEGG" id="pur:AOC03_07480"/>
<organism evidence="1 2">
    <name type="scientific">Psychrobacter urativorans</name>
    <dbReference type="NCBI Taxonomy" id="45610"/>
    <lineage>
        <taxon>Bacteria</taxon>
        <taxon>Pseudomonadati</taxon>
        <taxon>Pseudomonadota</taxon>
        <taxon>Gammaproteobacteria</taxon>
        <taxon>Moraxellales</taxon>
        <taxon>Moraxellaceae</taxon>
        <taxon>Psychrobacter</taxon>
    </lineage>
</organism>